<organism evidence="1 2">
    <name type="scientific">Flavivirga rizhaonensis</name>
    <dbReference type="NCBI Taxonomy" id="2559571"/>
    <lineage>
        <taxon>Bacteria</taxon>
        <taxon>Pseudomonadati</taxon>
        <taxon>Bacteroidota</taxon>
        <taxon>Flavobacteriia</taxon>
        <taxon>Flavobacteriales</taxon>
        <taxon>Flavobacteriaceae</taxon>
        <taxon>Flavivirga</taxon>
    </lineage>
</organism>
<dbReference type="RefSeq" id="WP_135877794.1">
    <property type="nucleotide sequence ID" value="NZ_SRSO01000020.1"/>
</dbReference>
<protein>
    <submittedName>
        <fullName evidence="1">Uncharacterized protein</fullName>
    </submittedName>
</protein>
<accession>A0A4S1DUL3</accession>
<gene>
    <name evidence="1" type="ORF">EM932_13875</name>
</gene>
<name>A0A4S1DUL3_9FLAO</name>
<keyword evidence="2" id="KW-1185">Reference proteome</keyword>
<evidence type="ECO:0000313" key="2">
    <source>
        <dbReference type="Proteomes" id="UP000307602"/>
    </source>
</evidence>
<evidence type="ECO:0000313" key="1">
    <source>
        <dbReference type="EMBL" id="TGV01760.1"/>
    </source>
</evidence>
<dbReference type="AlphaFoldDB" id="A0A4S1DUL3"/>
<comment type="caution">
    <text evidence="1">The sequence shown here is derived from an EMBL/GenBank/DDBJ whole genome shotgun (WGS) entry which is preliminary data.</text>
</comment>
<dbReference type="OrthoDB" id="1420279at2"/>
<dbReference type="EMBL" id="SRSO01000020">
    <property type="protein sequence ID" value="TGV01760.1"/>
    <property type="molecule type" value="Genomic_DNA"/>
</dbReference>
<dbReference type="Proteomes" id="UP000307602">
    <property type="component" value="Unassembled WGS sequence"/>
</dbReference>
<sequence>MQKTVITKKEINTSNVSDDYKEAILNAYEYAQEDEKGYFFDAACKVFKYILELTDEIPNDKSNGIDYNKLVDNSAPWSEIDTRIIKVIIHRTKKDDDEYLDLFKLSSWLFHRLEKVSGDDFASYIFKILQEQKLITSEKDMILSLILSYSAILIRNKQITSFGKIALSYVDDILTLVKKEEESEAILEMYNLLKKEAPEQFKNRFETLLEDMINSGTNGRYYAIKATERDHPERALQYAKEKSLDKYISTAYRVCFYAKDKVKEHYKKLLFDLYKEYGIDSGRSKRVMDIWGEHEGQKILKLLSEKNNQ</sequence>
<reference evidence="1 2" key="1">
    <citation type="submission" date="2019-04" db="EMBL/GenBank/DDBJ databases">
        <authorList>
            <person name="Liu A."/>
        </authorList>
    </citation>
    <scope>NUCLEOTIDE SEQUENCE [LARGE SCALE GENOMIC DNA]</scope>
    <source>
        <strain evidence="1 2">RZ03</strain>
    </source>
</reference>
<proteinExistence type="predicted"/>